<dbReference type="RefSeq" id="WP_112907545.1">
    <property type="nucleotide sequence ID" value="NZ_CP030761.1"/>
</dbReference>
<keyword evidence="3" id="KW-0614">Plasmid</keyword>
<gene>
    <name evidence="3" type="ORF">DLJ82_5487</name>
</gene>
<dbReference type="AlphaFoldDB" id="A0A2Z4YR18"/>
<feature type="chain" id="PRO_5016280691" description="DUF2092 domain-containing protein" evidence="2">
    <location>
        <begin position="33"/>
        <end position="271"/>
    </location>
</feature>
<dbReference type="SUPFAM" id="SSF89392">
    <property type="entry name" value="Prokaryotic lipoproteins and lipoprotein localization factors"/>
    <property type="match status" value="1"/>
</dbReference>
<dbReference type="Gene3D" id="2.50.20.20">
    <property type="match status" value="1"/>
</dbReference>
<dbReference type="InterPro" id="IPR029046">
    <property type="entry name" value="LolA/LolB/LppX"/>
</dbReference>
<name>A0A2Z4YR18_RHILE</name>
<feature type="signal peptide" evidence="2">
    <location>
        <begin position="1"/>
        <end position="32"/>
    </location>
</feature>
<evidence type="ECO:0000256" key="1">
    <source>
        <dbReference type="ARBA" id="ARBA00022729"/>
    </source>
</evidence>
<geneLocation type="plasmid" evidence="3 4">
    <name>unnamed1</name>
</geneLocation>
<dbReference type="EMBL" id="CP030761">
    <property type="protein sequence ID" value="AXA43048.1"/>
    <property type="molecule type" value="Genomic_DNA"/>
</dbReference>
<proteinExistence type="predicted"/>
<protein>
    <recommendedName>
        <fullName evidence="5">DUF2092 domain-containing protein</fullName>
    </recommendedName>
</protein>
<dbReference type="PIRSF" id="PIRSF012443">
    <property type="entry name" value="UCP012443"/>
    <property type="match status" value="1"/>
</dbReference>
<keyword evidence="1 2" id="KW-0732">Signal</keyword>
<dbReference type="Proteomes" id="UP000251166">
    <property type="component" value="Plasmid unnamed1"/>
</dbReference>
<evidence type="ECO:0000256" key="2">
    <source>
        <dbReference type="SAM" id="SignalP"/>
    </source>
</evidence>
<organism evidence="3 4">
    <name type="scientific">Rhizobium leguminosarum</name>
    <dbReference type="NCBI Taxonomy" id="384"/>
    <lineage>
        <taxon>Bacteria</taxon>
        <taxon>Pseudomonadati</taxon>
        <taxon>Pseudomonadota</taxon>
        <taxon>Alphaproteobacteria</taxon>
        <taxon>Hyphomicrobiales</taxon>
        <taxon>Rhizobiaceae</taxon>
        <taxon>Rhizobium/Agrobacterium group</taxon>
        <taxon>Rhizobium</taxon>
    </lineage>
</organism>
<dbReference type="Pfam" id="PF09865">
    <property type="entry name" value="DUF2092"/>
    <property type="match status" value="1"/>
</dbReference>
<accession>A0A2Z4YR18</accession>
<evidence type="ECO:0000313" key="4">
    <source>
        <dbReference type="Proteomes" id="UP000251166"/>
    </source>
</evidence>
<evidence type="ECO:0000313" key="3">
    <source>
        <dbReference type="EMBL" id="AXA43048.1"/>
    </source>
</evidence>
<reference evidence="3 4" key="1">
    <citation type="submission" date="2018-07" db="EMBL/GenBank/DDBJ databases">
        <title>Rhizobium leguminosarum strain:ATCC 14479 Genome sequencing and assembly.</title>
        <authorList>
            <person name="Chakraborty R."/>
        </authorList>
    </citation>
    <scope>NUCLEOTIDE SEQUENCE [LARGE SCALE GENOMIC DNA]</scope>
    <source>
        <strain evidence="3 4">ATCC 14479</strain>
        <plasmid evidence="4">Plasmid unnamed1</plasmid>
    </source>
</reference>
<dbReference type="InterPro" id="IPR019207">
    <property type="entry name" value="DUF2092"/>
</dbReference>
<sequence>MTKAPQRTLHPAVAAVSSAALGLMIIVGSGSAASAADADADAKKLVKTMSDYMAAEKAISFSYDTNLEVVTGDHQKILLASSGKIEMGRPDKLRITRFGGFANVEVTFDGKTLSLLGKDANLYAQADVPGTIDHLIDELRDKLHRPVPGADLLLPDAYDELMRDVVDVKDLGSGVIGGVECDHLAFRTKEVDWQIWIAQGEHPYPCRYVITATQVDQGPQYSIQISDWKTGIDVVADDFGFKNTTNAKKVDLTKLADIDELPDHFAIGGTK</sequence>
<evidence type="ECO:0008006" key="5">
    <source>
        <dbReference type="Google" id="ProtNLM"/>
    </source>
</evidence>